<dbReference type="CDD" id="cd00096">
    <property type="entry name" value="Ig"/>
    <property type="match status" value="1"/>
</dbReference>
<dbReference type="InterPro" id="IPR052302">
    <property type="entry name" value="Neurotrophin_rcpt-DD"/>
</dbReference>
<dbReference type="Pfam" id="PF13927">
    <property type="entry name" value="Ig_3"/>
    <property type="match status" value="1"/>
</dbReference>
<dbReference type="InterPro" id="IPR011029">
    <property type="entry name" value="DEATH-like_dom_sf"/>
</dbReference>
<dbReference type="PROSITE" id="PS00652">
    <property type="entry name" value="TNFR_NGFR_1"/>
    <property type="match status" value="1"/>
</dbReference>
<proteinExistence type="predicted"/>
<dbReference type="PROSITE" id="PS50835">
    <property type="entry name" value="IG_LIKE"/>
    <property type="match status" value="1"/>
</dbReference>
<reference evidence="7" key="1">
    <citation type="submission" date="2023-01" db="EMBL/GenBank/DDBJ databases">
        <title>Genome assembly of the deep-sea coral Lophelia pertusa.</title>
        <authorList>
            <person name="Herrera S."/>
            <person name="Cordes E."/>
        </authorList>
    </citation>
    <scope>NUCLEOTIDE SEQUENCE</scope>
    <source>
        <strain evidence="7">USNM1676648</strain>
        <tissue evidence="7">Polyp</tissue>
    </source>
</reference>
<comment type="caution">
    <text evidence="7">The sequence shown here is derived from an EMBL/GenBank/DDBJ whole genome shotgun (WGS) entry which is preliminary data.</text>
</comment>
<evidence type="ECO:0000256" key="3">
    <source>
        <dbReference type="SAM" id="Phobius"/>
    </source>
</evidence>
<dbReference type="CDD" id="cd00185">
    <property type="entry name" value="TNFRSF"/>
    <property type="match status" value="1"/>
</dbReference>
<feature type="chain" id="PRO_5040823496" evidence="4">
    <location>
        <begin position="19"/>
        <end position="539"/>
    </location>
</feature>
<dbReference type="GO" id="GO:0007266">
    <property type="term" value="P:Rho protein signal transduction"/>
    <property type="evidence" value="ECO:0007669"/>
    <property type="project" value="TreeGrafter"/>
</dbReference>
<dbReference type="GO" id="GO:0005886">
    <property type="term" value="C:plasma membrane"/>
    <property type="evidence" value="ECO:0007669"/>
    <property type="project" value="TreeGrafter"/>
</dbReference>
<evidence type="ECO:0000259" key="6">
    <source>
        <dbReference type="PROSITE" id="PS50835"/>
    </source>
</evidence>
<dbReference type="PANTHER" id="PTHR46605">
    <property type="entry name" value="TUMOR NECROSIS FACTOR RECEPTOR"/>
    <property type="match status" value="1"/>
</dbReference>
<evidence type="ECO:0000256" key="2">
    <source>
        <dbReference type="SAM" id="MobiDB-lite"/>
    </source>
</evidence>
<protein>
    <submittedName>
        <fullName evidence="7">Uncharacterized protein</fullName>
    </submittedName>
</protein>
<evidence type="ECO:0000256" key="1">
    <source>
        <dbReference type="PROSITE-ProRule" id="PRU00206"/>
    </source>
</evidence>
<dbReference type="InterPro" id="IPR001368">
    <property type="entry name" value="TNFR/NGFR_Cys_rich_reg"/>
</dbReference>
<evidence type="ECO:0000256" key="4">
    <source>
        <dbReference type="SAM" id="SignalP"/>
    </source>
</evidence>
<dbReference type="InterPro" id="IPR003599">
    <property type="entry name" value="Ig_sub"/>
</dbReference>
<feature type="compositionally biased region" description="Low complexity" evidence="2">
    <location>
        <begin position="278"/>
        <end position="293"/>
    </location>
</feature>
<feature type="compositionally biased region" description="Basic and acidic residues" evidence="2">
    <location>
        <begin position="332"/>
        <end position="343"/>
    </location>
</feature>
<dbReference type="PROSITE" id="PS50050">
    <property type="entry name" value="TNFR_NGFR_2"/>
    <property type="match status" value="1"/>
</dbReference>
<dbReference type="SUPFAM" id="SSF48726">
    <property type="entry name" value="Immunoglobulin"/>
    <property type="match status" value="1"/>
</dbReference>
<feature type="repeat" description="TNFR-Cys" evidence="1">
    <location>
        <begin position="75"/>
        <end position="114"/>
    </location>
</feature>
<feature type="disulfide bond" evidence="1">
    <location>
        <begin position="93"/>
        <end position="106"/>
    </location>
</feature>
<feature type="transmembrane region" description="Helical" evidence="3">
    <location>
        <begin position="190"/>
        <end position="215"/>
    </location>
</feature>
<keyword evidence="4" id="KW-0732">Signal</keyword>
<keyword evidence="1" id="KW-1015">Disulfide bond</keyword>
<evidence type="ECO:0000313" key="8">
    <source>
        <dbReference type="Proteomes" id="UP001163046"/>
    </source>
</evidence>
<dbReference type="GO" id="GO:0048406">
    <property type="term" value="F:nerve growth factor binding"/>
    <property type="evidence" value="ECO:0007669"/>
    <property type="project" value="TreeGrafter"/>
</dbReference>
<dbReference type="AlphaFoldDB" id="A0A9W9ZL63"/>
<dbReference type="GO" id="GO:0005035">
    <property type="term" value="F:death receptor activity"/>
    <property type="evidence" value="ECO:0007669"/>
    <property type="project" value="TreeGrafter"/>
</dbReference>
<dbReference type="SMART" id="SM00409">
    <property type="entry name" value="IG"/>
    <property type="match status" value="1"/>
</dbReference>
<dbReference type="Gene3D" id="2.60.40.10">
    <property type="entry name" value="Immunoglobulins"/>
    <property type="match status" value="1"/>
</dbReference>
<feature type="signal peptide" evidence="4">
    <location>
        <begin position="1"/>
        <end position="18"/>
    </location>
</feature>
<dbReference type="PANTHER" id="PTHR46605:SF1">
    <property type="entry name" value="DEATH DOMAIN-CONTAINING MEMBRANE PROTEIN NRADD"/>
    <property type="match status" value="1"/>
</dbReference>
<feature type="region of interest" description="Disordered" evidence="2">
    <location>
        <begin position="268"/>
        <end position="356"/>
    </location>
</feature>
<keyword evidence="3" id="KW-0472">Membrane</keyword>
<dbReference type="EMBL" id="MU825895">
    <property type="protein sequence ID" value="KAJ7383746.1"/>
    <property type="molecule type" value="Genomic_DNA"/>
</dbReference>
<dbReference type="SMART" id="SM00408">
    <property type="entry name" value="IGc2"/>
    <property type="match status" value="1"/>
</dbReference>
<keyword evidence="3" id="KW-0812">Transmembrane</keyword>
<dbReference type="InterPro" id="IPR036179">
    <property type="entry name" value="Ig-like_dom_sf"/>
</dbReference>
<evidence type="ECO:0000313" key="7">
    <source>
        <dbReference type="EMBL" id="KAJ7383746.1"/>
    </source>
</evidence>
<dbReference type="Proteomes" id="UP001163046">
    <property type="component" value="Unassembled WGS sequence"/>
</dbReference>
<keyword evidence="3" id="KW-1133">Transmembrane helix</keyword>
<keyword evidence="8" id="KW-1185">Reference proteome</keyword>
<feature type="domain" description="TNFR-Cys" evidence="5">
    <location>
        <begin position="75"/>
        <end position="114"/>
    </location>
</feature>
<feature type="domain" description="Ig-like" evidence="6">
    <location>
        <begin position="343"/>
        <end position="427"/>
    </location>
</feature>
<evidence type="ECO:0000259" key="5">
    <source>
        <dbReference type="PROSITE" id="PS50050"/>
    </source>
</evidence>
<dbReference type="OrthoDB" id="5983054at2759"/>
<dbReference type="GO" id="GO:0009986">
    <property type="term" value="C:cell surface"/>
    <property type="evidence" value="ECO:0007669"/>
    <property type="project" value="TreeGrafter"/>
</dbReference>
<sequence length="539" mass="59711">MRLSFSIGFVISLRVCLFEFYVCTEICSGNQYTVHDADDNFVKCQSCGDCHEGYGLEPKCGSIVQSPVNNTYCRSCAKGTFSNKYDSSPCYGCQHCAKHEIVTAYCNSQTDTNCSGTCDIGYYFAKDASHACRECSYCCSDGKDEVQHECVRHGLKARNQHCSRRVDKNCDPELSSGNNNEKKGLSIETLGAILGGVFGGIVVIVVIIIIIWAIWKRRSHSAEVQIGDDNETPMIAVNTSDAKDSAMSTQLENGNVVIQDEAAALNSHAAHPDPVRQLSSDSSLSNPSFVPSNPGTPRVSPNVTPHHTDDELDVNMPVQPDGNRTHLYTHQRSRDSQTSKGEIKIVQQPKSRNQTEGSRVEFTCECKVAGKIEVLYQWFKDSTELHEQRGCSLVLDSVKMHDFGSYSCHVTCVGDEGEGVKSDRAVLDVAPSDGMRLKYLREVDLDRRDDIATYLESVTPGLGGWRQIATKYGMEELQIEGLAQAHVQDPGQRVLKFLHASKPHLTVYSFCKTLKESKMKRFDIVRILEGDLSIEKDNT</sequence>
<feature type="disulfide bond" evidence="1">
    <location>
        <begin position="96"/>
        <end position="114"/>
    </location>
</feature>
<dbReference type="Gene3D" id="2.10.50.10">
    <property type="entry name" value="Tumor Necrosis Factor Receptor, subunit A, domain 2"/>
    <property type="match status" value="1"/>
</dbReference>
<gene>
    <name evidence="7" type="ORF">OS493_026277</name>
</gene>
<dbReference type="InterPro" id="IPR007110">
    <property type="entry name" value="Ig-like_dom"/>
</dbReference>
<dbReference type="Gene3D" id="1.10.533.10">
    <property type="entry name" value="Death Domain, Fas"/>
    <property type="match status" value="1"/>
</dbReference>
<organism evidence="7 8">
    <name type="scientific">Desmophyllum pertusum</name>
    <dbReference type="NCBI Taxonomy" id="174260"/>
    <lineage>
        <taxon>Eukaryota</taxon>
        <taxon>Metazoa</taxon>
        <taxon>Cnidaria</taxon>
        <taxon>Anthozoa</taxon>
        <taxon>Hexacorallia</taxon>
        <taxon>Scleractinia</taxon>
        <taxon>Caryophylliina</taxon>
        <taxon>Caryophylliidae</taxon>
        <taxon>Desmophyllum</taxon>
    </lineage>
</organism>
<name>A0A9W9ZL63_9CNID</name>
<accession>A0A9W9ZL63</accession>
<comment type="caution">
    <text evidence="1">Lacks conserved residue(s) required for the propagation of feature annotation.</text>
</comment>
<dbReference type="SUPFAM" id="SSF47986">
    <property type="entry name" value="DEATH domain"/>
    <property type="match status" value="1"/>
</dbReference>
<dbReference type="GO" id="GO:0015026">
    <property type="term" value="F:coreceptor activity"/>
    <property type="evidence" value="ECO:0007669"/>
    <property type="project" value="TreeGrafter"/>
</dbReference>
<dbReference type="InterPro" id="IPR003598">
    <property type="entry name" value="Ig_sub2"/>
</dbReference>
<dbReference type="InterPro" id="IPR013783">
    <property type="entry name" value="Ig-like_fold"/>
</dbReference>